<keyword evidence="4" id="KW-1185">Reference proteome</keyword>
<dbReference type="InterPro" id="IPR012338">
    <property type="entry name" value="Beta-lactam/transpept-like"/>
</dbReference>
<evidence type="ECO:0000259" key="2">
    <source>
        <dbReference type="Pfam" id="PF00144"/>
    </source>
</evidence>
<dbReference type="Proteomes" id="UP001597511">
    <property type="component" value="Unassembled WGS sequence"/>
</dbReference>
<sequence>MIQTNKSRLNKLLVLLLLLPSFVFAQVDSTDIIVKQMMEKQKIVGLSLAVIKNGQPVVNKGYGLANVELNVPVNAETVIRLGSVSKQFFTTAIMKLMEEGKLGISDSVHKFFPDAPETWRPITIKHLMSHSSGLQREAPGYDNFKIQPDIDVIRSAYNLPLAYKTGEKYLYCNLAYFMLAEIITQVSGMPWQDYIHEKLFIPAGMHNSYLTEFYRIIPNRANGYMHKKDTLINATAMFAVRPSGGFLSTASDMIKWDKVLREKKIILQKNNWEQLWQPVIKTSDKADAKDYYGFGWTIEEYKGRKLIIHGGANIGFRSVYARFVNDGLSIIILTNTDEANPRLIANALADYYFRSGRKN</sequence>
<comment type="caution">
    <text evidence="3">The sequence shown here is derived from an EMBL/GenBank/DDBJ whole genome shotgun (WGS) entry which is preliminary data.</text>
</comment>
<protein>
    <submittedName>
        <fullName evidence="3">Serine hydrolase domain-containing protein</fullName>
        <ecNumber evidence="3">3.-.-.-</ecNumber>
    </submittedName>
</protein>
<dbReference type="EMBL" id="JBHUOZ010000001">
    <property type="protein sequence ID" value="MFD2918213.1"/>
    <property type="molecule type" value="Genomic_DNA"/>
</dbReference>
<feature type="domain" description="Beta-lactamase-related" evidence="2">
    <location>
        <begin position="33"/>
        <end position="346"/>
    </location>
</feature>
<dbReference type="RefSeq" id="WP_386093939.1">
    <property type="nucleotide sequence ID" value="NZ_JBHUOZ010000001.1"/>
</dbReference>
<gene>
    <name evidence="3" type="ORF">ACFS6H_00750</name>
</gene>
<dbReference type="PANTHER" id="PTHR46825:SF9">
    <property type="entry name" value="BETA-LACTAMASE-RELATED DOMAIN-CONTAINING PROTEIN"/>
    <property type="match status" value="1"/>
</dbReference>
<keyword evidence="3" id="KW-0378">Hydrolase</keyword>
<dbReference type="EC" id="3.-.-.-" evidence="3"/>
<reference evidence="4" key="1">
    <citation type="journal article" date="2019" name="Int. J. Syst. Evol. Microbiol.">
        <title>The Global Catalogue of Microorganisms (GCM) 10K type strain sequencing project: providing services to taxonomists for standard genome sequencing and annotation.</title>
        <authorList>
            <consortium name="The Broad Institute Genomics Platform"/>
            <consortium name="The Broad Institute Genome Sequencing Center for Infectious Disease"/>
            <person name="Wu L."/>
            <person name="Ma J."/>
        </authorList>
    </citation>
    <scope>NUCLEOTIDE SEQUENCE [LARGE SCALE GENOMIC DNA]</scope>
    <source>
        <strain evidence="4">KCTC 23299</strain>
    </source>
</reference>
<organism evidence="3 4">
    <name type="scientific">Terrimonas rubra</name>
    <dbReference type="NCBI Taxonomy" id="1035890"/>
    <lineage>
        <taxon>Bacteria</taxon>
        <taxon>Pseudomonadati</taxon>
        <taxon>Bacteroidota</taxon>
        <taxon>Chitinophagia</taxon>
        <taxon>Chitinophagales</taxon>
        <taxon>Chitinophagaceae</taxon>
        <taxon>Terrimonas</taxon>
    </lineage>
</organism>
<accession>A0ABW6A1T3</accession>
<dbReference type="PANTHER" id="PTHR46825">
    <property type="entry name" value="D-ALANYL-D-ALANINE-CARBOXYPEPTIDASE/ENDOPEPTIDASE AMPH"/>
    <property type="match status" value="1"/>
</dbReference>
<dbReference type="InterPro" id="IPR001466">
    <property type="entry name" value="Beta-lactam-related"/>
</dbReference>
<evidence type="ECO:0000256" key="1">
    <source>
        <dbReference type="SAM" id="SignalP"/>
    </source>
</evidence>
<evidence type="ECO:0000313" key="4">
    <source>
        <dbReference type="Proteomes" id="UP001597511"/>
    </source>
</evidence>
<feature type="chain" id="PRO_5046952386" evidence="1">
    <location>
        <begin position="26"/>
        <end position="359"/>
    </location>
</feature>
<feature type="signal peptide" evidence="1">
    <location>
        <begin position="1"/>
        <end position="25"/>
    </location>
</feature>
<dbReference type="GO" id="GO:0016787">
    <property type="term" value="F:hydrolase activity"/>
    <property type="evidence" value="ECO:0007669"/>
    <property type="project" value="UniProtKB-KW"/>
</dbReference>
<dbReference type="Gene3D" id="3.40.710.10">
    <property type="entry name" value="DD-peptidase/beta-lactamase superfamily"/>
    <property type="match status" value="1"/>
</dbReference>
<dbReference type="InterPro" id="IPR050491">
    <property type="entry name" value="AmpC-like"/>
</dbReference>
<name>A0ABW6A1T3_9BACT</name>
<keyword evidence="1" id="KW-0732">Signal</keyword>
<evidence type="ECO:0000313" key="3">
    <source>
        <dbReference type="EMBL" id="MFD2918213.1"/>
    </source>
</evidence>
<proteinExistence type="predicted"/>
<dbReference type="Pfam" id="PF00144">
    <property type="entry name" value="Beta-lactamase"/>
    <property type="match status" value="1"/>
</dbReference>
<dbReference type="SUPFAM" id="SSF56601">
    <property type="entry name" value="beta-lactamase/transpeptidase-like"/>
    <property type="match status" value="1"/>
</dbReference>